<keyword evidence="4" id="KW-0732">Signal</keyword>
<dbReference type="PROSITE" id="PS50297">
    <property type="entry name" value="ANK_REP_REGION"/>
    <property type="match status" value="2"/>
</dbReference>
<dbReference type="RefSeq" id="WP_053066251.1">
    <property type="nucleotide sequence ID" value="NZ_CP011509.1"/>
</dbReference>
<feature type="repeat" description="ANK" evidence="3">
    <location>
        <begin position="134"/>
        <end position="159"/>
    </location>
</feature>
<dbReference type="EMBL" id="CP011509">
    <property type="protein sequence ID" value="AKJ00362.1"/>
    <property type="molecule type" value="Genomic_DNA"/>
</dbReference>
<accession>A0AAC8TBW7</accession>
<evidence type="ECO:0000256" key="3">
    <source>
        <dbReference type="PROSITE-ProRule" id="PRU00023"/>
    </source>
</evidence>
<evidence type="ECO:0000256" key="1">
    <source>
        <dbReference type="ARBA" id="ARBA00022737"/>
    </source>
</evidence>
<dbReference type="Gene3D" id="1.25.40.20">
    <property type="entry name" value="Ankyrin repeat-containing domain"/>
    <property type="match status" value="1"/>
</dbReference>
<dbReference type="PROSITE" id="PS50088">
    <property type="entry name" value="ANK_REPEAT"/>
    <property type="match status" value="2"/>
</dbReference>
<dbReference type="InterPro" id="IPR036770">
    <property type="entry name" value="Ankyrin_rpt-contain_sf"/>
</dbReference>
<sequence>MRLPGLFLTLLAALMLPPVPGRAEDVSGQPRRGRADALHAAVVRGDRALVRQLLQAGADPNAQDARAHTPLMLATDAPMVELLVAGGANARAEDAQGRTLVGRIAATASREGPAVQLLRAVVRAGADVDRAHRAGETPLEVAARRGDIELVRELLSLGALVPRALERTAIRVALPLPSGAGVRLAEEWGLHGRELVFRRLHVRLLTSAAETVPVPLELGSPVDEALADGALELSVDGPDGQPAPAEVAQQTESVMRISDDGPHVELPDWKTGSSAWTAAPALAPGRWQLLGLDALPAPFPAFTPGELEAVFERGAPLSQGDRSRWLEVLRRSPEIARPFIHRMRIRLRLASGAAKTLELQLPSGC</sequence>
<dbReference type="SMART" id="SM00248">
    <property type="entry name" value="ANK"/>
    <property type="match status" value="3"/>
</dbReference>
<evidence type="ECO:0000313" key="6">
    <source>
        <dbReference type="EMBL" id="REG32942.1"/>
    </source>
</evidence>
<dbReference type="Pfam" id="PF12796">
    <property type="entry name" value="Ank_2"/>
    <property type="match status" value="1"/>
</dbReference>
<reference evidence="5 7" key="1">
    <citation type="submission" date="2015-05" db="EMBL/GenBank/DDBJ databases">
        <title>Genome assembly of Archangium gephyra DSM 2261.</title>
        <authorList>
            <person name="Sharma G."/>
            <person name="Subramanian S."/>
        </authorList>
    </citation>
    <scope>NUCLEOTIDE SEQUENCE [LARGE SCALE GENOMIC DNA]</scope>
    <source>
        <strain evidence="5 7">DSM 2261</strain>
    </source>
</reference>
<dbReference type="EMBL" id="QUMU01000004">
    <property type="protein sequence ID" value="REG32942.1"/>
    <property type="molecule type" value="Genomic_DNA"/>
</dbReference>
<reference evidence="6 8" key="2">
    <citation type="submission" date="2018-08" db="EMBL/GenBank/DDBJ databases">
        <title>Genomic Encyclopedia of Archaeal and Bacterial Type Strains, Phase II (KMG-II): from individual species to whole genera.</title>
        <authorList>
            <person name="Goeker M."/>
        </authorList>
    </citation>
    <scope>NUCLEOTIDE SEQUENCE [LARGE SCALE GENOMIC DNA]</scope>
    <source>
        <strain evidence="6 8">DSM 2261</strain>
    </source>
</reference>
<evidence type="ECO:0000256" key="4">
    <source>
        <dbReference type="SAM" id="SignalP"/>
    </source>
</evidence>
<gene>
    <name evidence="5" type="ORF">AA314_01988</name>
    <name evidence="6" type="ORF">ATI61_104232</name>
</gene>
<keyword evidence="1" id="KW-0677">Repeat</keyword>
<feature type="chain" id="PRO_5041959071" evidence="4">
    <location>
        <begin position="24"/>
        <end position="365"/>
    </location>
</feature>
<dbReference type="KEGG" id="age:AA314_01988"/>
<dbReference type="PANTHER" id="PTHR24198:SF165">
    <property type="entry name" value="ANKYRIN REPEAT-CONTAINING PROTEIN-RELATED"/>
    <property type="match status" value="1"/>
</dbReference>
<dbReference type="PANTHER" id="PTHR24198">
    <property type="entry name" value="ANKYRIN REPEAT AND PROTEIN KINASE DOMAIN-CONTAINING PROTEIN"/>
    <property type="match status" value="1"/>
</dbReference>
<feature type="repeat" description="ANK" evidence="3">
    <location>
        <begin position="33"/>
        <end position="65"/>
    </location>
</feature>
<feature type="signal peptide" evidence="4">
    <location>
        <begin position="1"/>
        <end position="23"/>
    </location>
</feature>
<proteinExistence type="predicted"/>
<dbReference type="Proteomes" id="UP000256345">
    <property type="component" value="Unassembled WGS sequence"/>
</dbReference>
<name>A0AAC8TBW7_9BACT</name>
<evidence type="ECO:0000256" key="2">
    <source>
        <dbReference type="ARBA" id="ARBA00023043"/>
    </source>
</evidence>
<dbReference type="Pfam" id="PF00023">
    <property type="entry name" value="Ank"/>
    <property type="match status" value="1"/>
</dbReference>
<keyword evidence="8" id="KW-1185">Reference proteome</keyword>
<evidence type="ECO:0000313" key="5">
    <source>
        <dbReference type="EMBL" id="AKJ00362.1"/>
    </source>
</evidence>
<protein>
    <submittedName>
        <fullName evidence="5">Ankyrin repeat protein</fullName>
    </submittedName>
</protein>
<dbReference type="SUPFAM" id="SSF48403">
    <property type="entry name" value="Ankyrin repeat"/>
    <property type="match status" value="1"/>
</dbReference>
<dbReference type="InterPro" id="IPR002110">
    <property type="entry name" value="Ankyrin_rpt"/>
</dbReference>
<organism evidence="5 7">
    <name type="scientific">Archangium gephyra</name>
    <dbReference type="NCBI Taxonomy" id="48"/>
    <lineage>
        <taxon>Bacteria</taxon>
        <taxon>Pseudomonadati</taxon>
        <taxon>Myxococcota</taxon>
        <taxon>Myxococcia</taxon>
        <taxon>Myxococcales</taxon>
        <taxon>Cystobacterineae</taxon>
        <taxon>Archangiaceae</taxon>
        <taxon>Archangium</taxon>
    </lineage>
</organism>
<evidence type="ECO:0000313" key="8">
    <source>
        <dbReference type="Proteomes" id="UP000256345"/>
    </source>
</evidence>
<evidence type="ECO:0000313" key="7">
    <source>
        <dbReference type="Proteomes" id="UP000035579"/>
    </source>
</evidence>
<dbReference type="AlphaFoldDB" id="A0AAC8TBW7"/>
<keyword evidence="2 3" id="KW-0040">ANK repeat</keyword>
<dbReference type="Proteomes" id="UP000035579">
    <property type="component" value="Chromosome"/>
</dbReference>